<evidence type="ECO:0000313" key="4">
    <source>
        <dbReference type="Proteomes" id="UP000283509"/>
    </source>
</evidence>
<protein>
    <recommendedName>
        <fullName evidence="5">Heme-binding protein 2-like</fullName>
    </recommendedName>
</protein>
<dbReference type="InterPro" id="IPR011256">
    <property type="entry name" value="Reg_factor_effector_dom_sf"/>
</dbReference>
<dbReference type="PANTHER" id="PTHR11220">
    <property type="entry name" value="HEME-BINDING PROTEIN-RELATED"/>
    <property type="match status" value="1"/>
</dbReference>
<name>A0A3R7QFS4_PENVA</name>
<feature type="region of interest" description="Disordered" evidence="2">
    <location>
        <begin position="222"/>
        <end position="262"/>
    </location>
</feature>
<feature type="compositionally biased region" description="Basic and acidic residues" evidence="2">
    <location>
        <begin position="222"/>
        <end position="240"/>
    </location>
</feature>
<sequence length="262" mass="29549">MLRIREQKLVDVSPVLSCFPLPTHNTLTLRSPFAATHLLSSSLNYEERLYPARKWACTQAKGIEQTALVSPMFRTLFNYISGKNVPNIRIDMTSPVTTYVEPGPGPTCESTFTMAFLIPEEHQEDPPAPPDNTIFIEDRPEMRVLTRRYGGYTSDEIIIKEAKGLAEAIKKNGEEGVNFEQYYTAGYDPPFKLFGRRNEIWFVKKAEKEEVMNGDVAKEKVEKKAEVAQENGDVQKEESGKQMANAEGEAKQENGEVVHVTD</sequence>
<evidence type="ECO:0000313" key="3">
    <source>
        <dbReference type="EMBL" id="ROT66041.1"/>
    </source>
</evidence>
<keyword evidence="4" id="KW-1185">Reference proteome</keyword>
<evidence type="ECO:0008006" key="5">
    <source>
        <dbReference type="Google" id="ProtNLM"/>
    </source>
</evidence>
<reference evidence="3 4" key="2">
    <citation type="submission" date="2019-01" db="EMBL/GenBank/DDBJ databases">
        <title>The decoding of complex shrimp genome reveals the adaptation for benthos swimmer, frequently molting mechanism and breeding impact on genome.</title>
        <authorList>
            <person name="Sun Y."/>
            <person name="Gao Y."/>
            <person name="Yu Y."/>
        </authorList>
    </citation>
    <scope>NUCLEOTIDE SEQUENCE [LARGE SCALE GENOMIC DNA]</scope>
    <source>
        <tissue evidence="3">Muscle</tissue>
    </source>
</reference>
<evidence type="ECO:0000256" key="2">
    <source>
        <dbReference type="SAM" id="MobiDB-lite"/>
    </source>
</evidence>
<gene>
    <name evidence="3" type="ORF">C7M84_015972</name>
</gene>
<dbReference type="PANTHER" id="PTHR11220:SF1">
    <property type="entry name" value="HEME-BINDING PROTEIN 2"/>
    <property type="match status" value="1"/>
</dbReference>
<dbReference type="SUPFAM" id="SSF55136">
    <property type="entry name" value="Probable bacterial effector-binding domain"/>
    <property type="match status" value="1"/>
</dbReference>
<feature type="compositionally biased region" description="Basic and acidic residues" evidence="2">
    <location>
        <begin position="248"/>
        <end position="262"/>
    </location>
</feature>
<dbReference type="EMBL" id="QCYY01002998">
    <property type="protein sequence ID" value="ROT66041.1"/>
    <property type="molecule type" value="Genomic_DNA"/>
</dbReference>
<dbReference type="OrthoDB" id="6424451at2759"/>
<evidence type="ECO:0000256" key="1">
    <source>
        <dbReference type="ARBA" id="ARBA00009817"/>
    </source>
</evidence>
<proteinExistence type="inferred from homology"/>
<dbReference type="Pfam" id="PF04832">
    <property type="entry name" value="SOUL"/>
    <property type="match status" value="1"/>
</dbReference>
<dbReference type="Proteomes" id="UP000283509">
    <property type="component" value="Unassembled WGS sequence"/>
</dbReference>
<comment type="caution">
    <text evidence="3">The sequence shown here is derived from an EMBL/GenBank/DDBJ whole genome shotgun (WGS) entry which is preliminary data.</text>
</comment>
<dbReference type="AlphaFoldDB" id="A0A3R7QFS4"/>
<dbReference type="FunFam" id="3.20.80.10:FF:000002">
    <property type="entry name" value="Heme-binding protein 2"/>
    <property type="match status" value="1"/>
</dbReference>
<dbReference type="Gene3D" id="3.20.80.10">
    <property type="entry name" value="Regulatory factor, effector binding domain"/>
    <property type="match status" value="1"/>
</dbReference>
<accession>A0A3R7QFS4</accession>
<reference evidence="3 4" key="1">
    <citation type="submission" date="2018-04" db="EMBL/GenBank/DDBJ databases">
        <authorList>
            <person name="Zhang X."/>
            <person name="Yuan J."/>
            <person name="Li F."/>
            <person name="Xiang J."/>
        </authorList>
    </citation>
    <scope>NUCLEOTIDE SEQUENCE [LARGE SCALE GENOMIC DNA]</scope>
    <source>
        <tissue evidence="3">Muscle</tissue>
    </source>
</reference>
<dbReference type="InterPro" id="IPR006917">
    <property type="entry name" value="SOUL_heme-bd"/>
</dbReference>
<organism evidence="3 4">
    <name type="scientific">Penaeus vannamei</name>
    <name type="common">Whiteleg shrimp</name>
    <name type="synonym">Litopenaeus vannamei</name>
    <dbReference type="NCBI Taxonomy" id="6689"/>
    <lineage>
        <taxon>Eukaryota</taxon>
        <taxon>Metazoa</taxon>
        <taxon>Ecdysozoa</taxon>
        <taxon>Arthropoda</taxon>
        <taxon>Crustacea</taxon>
        <taxon>Multicrustacea</taxon>
        <taxon>Malacostraca</taxon>
        <taxon>Eumalacostraca</taxon>
        <taxon>Eucarida</taxon>
        <taxon>Decapoda</taxon>
        <taxon>Dendrobranchiata</taxon>
        <taxon>Penaeoidea</taxon>
        <taxon>Penaeidae</taxon>
        <taxon>Penaeus</taxon>
    </lineage>
</organism>
<comment type="similarity">
    <text evidence="1">Belongs to the HEBP family.</text>
</comment>